<sequence>MDLLEYGTLNAPTEMPFPGLNRSSTGAQDSVGLTVASRVNAVKGQPATLSASYKSTRRLVTLMWGKVDGLPGGRERTVYMYSPGLGLQYALGPLEGRAELVGEASLKIREAKLSDEGAYYVSVILDELGEERKYVNLNVLVQPKVSVGPANPYVVEWSKNVTLTCTTKDAKPPIKTLFWEKDGVRVQTGDGGKYTRGNMKAPFLIIRNVSKNEAGRYACVVDHVTGMHRAELILKVIYPAVITNITKSVTGDRISLHCFADGNPKPEITWTKAKSYVPLDSRHFPDDGMATHVLVNVMANDSGVYICTARNGYGVGESRSLRIVVADEVQKPWKHSPHVAIIAGVAAAVAWVIVCTVLVTCIVHRRRKRNTAAVPRYALQLSYLEGKRKGACDHERRYARVLYDYDPKDDDELQLRSNDIIDIIRGDNEGWWFGYLNGRCGLFPSNYVEVITVTEREGREDIIS</sequence>
<dbReference type="FunFam" id="2.30.30.40:FF:000072">
    <property type="entry name" value="Unconventional Myosin IB"/>
    <property type="match status" value="1"/>
</dbReference>
<reference evidence="11" key="1">
    <citation type="submission" date="2022-01" db="EMBL/GenBank/DDBJ databases">
        <authorList>
            <person name="Braso-Vives M."/>
        </authorList>
    </citation>
    <scope>NUCLEOTIDE SEQUENCE</scope>
</reference>
<keyword evidence="6" id="KW-0393">Immunoglobulin domain</keyword>
<evidence type="ECO:0000256" key="7">
    <source>
        <dbReference type="PROSITE-ProRule" id="PRU00192"/>
    </source>
</evidence>
<dbReference type="PROSITE" id="PS50835">
    <property type="entry name" value="IG_LIKE"/>
    <property type="match status" value="2"/>
</dbReference>
<proteinExistence type="predicted"/>
<keyword evidence="8" id="KW-1133">Transmembrane helix</keyword>
<keyword evidence="8" id="KW-0812">Transmembrane</keyword>
<dbReference type="SMART" id="SM00326">
    <property type="entry name" value="SH3"/>
    <property type="match status" value="1"/>
</dbReference>
<evidence type="ECO:0000259" key="9">
    <source>
        <dbReference type="PROSITE" id="PS50002"/>
    </source>
</evidence>
<evidence type="ECO:0000259" key="10">
    <source>
        <dbReference type="PROSITE" id="PS50835"/>
    </source>
</evidence>
<feature type="domain" description="Ig-like" evidence="10">
    <location>
        <begin position="239"/>
        <end position="324"/>
    </location>
</feature>
<comment type="subcellular location">
    <subcellularLocation>
        <location evidence="1">Membrane</location>
        <topology evidence="1">Single-pass type I membrane protein</topology>
    </subcellularLocation>
</comment>
<dbReference type="Pfam" id="PF07686">
    <property type="entry name" value="V-set"/>
    <property type="match status" value="1"/>
</dbReference>
<feature type="domain" description="SH3" evidence="9">
    <location>
        <begin position="394"/>
        <end position="453"/>
    </location>
</feature>
<gene>
    <name evidence="11" type="primary">HMCN2</name>
    <name evidence="11" type="ORF">BLAG_LOCUS5476</name>
</gene>
<keyword evidence="12" id="KW-1185">Reference proteome</keyword>
<dbReference type="InterPro" id="IPR051275">
    <property type="entry name" value="Cell_adhesion_signaling"/>
</dbReference>
<dbReference type="GO" id="GO:0005886">
    <property type="term" value="C:plasma membrane"/>
    <property type="evidence" value="ECO:0007669"/>
    <property type="project" value="TreeGrafter"/>
</dbReference>
<dbReference type="InterPro" id="IPR036179">
    <property type="entry name" value="Ig-like_dom_sf"/>
</dbReference>
<dbReference type="InterPro" id="IPR036028">
    <property type="entry name" value="SH3-like_dom_sf"/>
</dbReference>
<dbReference type="Pfam" id="PF13927">
    <property type="entry name" value="Ig_3"/>
    <property type="match status" value="2"/>
</dbReference>
<name>A0A8K0E4M1_BRALA</name>
<evidence type="ECO:0000256" key="5">
    <source>
        <dbReference type="ARBA" id="ARBA00023180"/>
    </source>
</evidence>
<evidence type="ECO:0000256" key="8">
    <source>
        <dbReference type="SAM" id="Phobius"/>
    </source>
</evidence>
<protein>
    <submittedName>
        <fullName evidence="11">HMCN2 protein</fullName>
    </submittedName>
</protein>
<evidence type="ECO:0000256" key="1">
    <source>
        <dbReference type="ARBA" id="ARBA00004479"/>
    </source>
</evidence>
<evidence type="ECO:0000256" key="2">
    <source>
        <dbReference type="ARBA" id="ARBA00022443"/>
    </source>
</evidence>
<dbReference type="SUPFAM" id="SSF50044">
    <property type="entry name" value="SH3-domain"/>
    <property type="match status" value="1"/>
</dbReference>
<dbReference type="SUPFAM" id="SSF48726">
    <property type="entry name" value="Immunoglobulin"/>
    <property type="match status" value="3"/>
</dbReference>
<dbReference type="PANTHER" id="PTHR11640">
    <property type="entry name" value="NEPHRIN"/>
    <property type="match status" value="1"/>
</dbReference>
<dbReference type="PRINTS" id="PR00452">
    <property type="entry name" value="SH3DOMAIN"/>
</dbReference>
<dbReference type="GO" id="GO:0098609">
    <property type="term" value="P:cell-cell adhesion"/>
    <property type="evidence" value="ECO:0007669"/>
    <property type="project" value="TreeGrafter"/>
</dbReference>
<dbReference type="CDD" id="cd00096">
    <property type="entry name" value="Ig"/>
    <property type="match status" value="2"/>
</dbReference>
<dbReference type="Gene3D" id="2.60.40.10">
    <property type="entry name" value="Immunoglobulins"/>
    <property type="match status" value="3"/>
</dbReference>
<keyword evidence="5" id="KW-0325">Glycoprotein</keyword>
<dbReference type="GO" id="GO:0005911">
    <property type="term" value="C:cell-cell junction"/>
    <property type="evidence" value="ECO:0007669"/>
    <property type="project" value="TreeGrafter"/>
</dbReference>
<dbReference type="SMART" id="SM00409">
    <property type="entry name" value="IG"/>
    <property type="match status" value="3"/>
</dbReference>
<dbReference type="PROSITE" id="PS50002">
    <property type="entry name" value="SH3"/>
    <property type="match status" value="1"/>
</dbReference>
<dbReference type="Proteomes" id="UP000838412">
    <property type="component" value="Chromosome 12"/>
</dbReference>
<dbReference type="InterPro" id="IPR003599">
    <property type="entry name" value="Ig_sub"/>
</dbReference>
<dbReference type="GO" id="GO:0050839">
    <property type="term" value="F:cell adhesion molecule binding"/>
    <property type="evidence" value="ECO:0007669"/>
    <property type="project" value="TreeGrafter"/>
</dbReference>
<dbReference type="InterPro" id="IPR007110">
    <property type="entry name" value="Ig-like_dom"/>
</dbReference>
<dbReference type="InterPro" id="IPR001452">
    <property type="entry name" value="SH3_domain"/>
</dbReference>
<evidence type="ECO:0000313" key="11">
    <source>
        <dbReference type="EMBL" id="CAH1242145.1"/>
    </source>
</evidence>
<organism evidence="11 12">
    <name type="scientific">Branchiostoma lanceolatum</name>
    <name type="common">Common lancelet</name>
    <name type="synonym">Amphioxus lanceolatum</name>
    <dbReference type="NCBI Taxonomy" id="7740"/>
    <lineage>
        <taxon>Eukaryota</taxon>
        <taxon>Metazoa</taxon>
        <taxon>Chordata</taxon>
        <taxon>Cephalochordata</taxon>
        <taxon>Leptocardii</taxon>
        <taxon>Amphioxiformes</taxon>
        <taxon>Branchiostomatidae</taxon>
        <taxon>Branchiostoma</taxon>
    </lineage>
</organism>
<keyword evidence="2 7" id="KW-0728">SH3 domain</keyword>
<evidence type="ECO:0000313" key="12">
    <source>
        <dbReference type="Proteomes" id="UP000838412"/>
    </source>
</evidence>
<accession>A0A8K0E4M1</accession>
<dbReference type="InterPro" id="IPR013106">
    <property type="entry name" value="Ig_V-set"/>
</dbReference>
<evidence type="ECO:0000256" key="3">
    <source>
        <dbReference type="ARBA" id="ARBA00023136"/>
    </source>
</evidence>
<dbReference type="EMBL" id="OV696697">
    <property type="protein sequence ID" value="CAH1242145.1"/>
    <property type="molecule type" value="Genomic_DNA"/>
</dbReference>
<evidence type="ECO:0000256" key="6">
    <source>
        <dbReference type="ARBA" id="ARBA00023319"/>
    </source>
</evidence>
<feature type="transmembrane region" description="Helical" evidence="8">
    <location>
        <begin position="339"/>
        <end position="363"/>
    </location>
</feature>
<dbReference type="SMART" id="SM00408">
    <property type="entry name" value="IGc2"/>
    <property type="match status" value="2"/>
</dbReference>
<dbReference type="InterPro" id="IPR003598">
    <property type="entry name" value="Ig_sub2"/>
</dbReference>
<dbReference type="InterPro" id="IPR013783">
    <property type="entry name" value="Ig-like_fold"/>
</dbReference>
<keyword evidence="3 8" id="KW-0472">Membrane</keyword>
<dbReference type="AlphaFoldDB" id="A0A8K0E4M1"/>
<evidence type="ECO:0000256" key="4">
    <source>
        <dbReference type="ARBA" id="ARBA00023157"/>
    </source>
</evidence>
<dbReference type="Pfam" id="PF14604">
    <property type="entry name" value="SH3_9"/>
    <property type="match status" value="1"/>
</dbReference>
<dbReference type="PANTHER" id="PTHR11640:SF164">
    <property type="entry name" value="MAM DOMAIN-CONTAINING GLYCOSYLPHOSPHATIDYLINOSITOL ANCHOR PROTEIN 1"/>
    <property type="match status" value="1"/>
</dbReference>
<feature type="domain" description="Ig-like" evidence="10">
    <location>
        <begin position="143"/>
        <end position="235"/>
    </location>
</feature>
<dbReference type="Gene3D" id="2.30.30.40">
    <property type="entry name" value="SH3 Domains"/>
    <property type="match status" value="1"/>
</dbReference>
<keyword evidence="4" id="KW-1015">Disulfide bond</keyword>
<dbReference type="OrthoDB" id="10255964at2759"/>